<keyword evidence="1" id="KW-0472">Membrane</keyword>
<dbReference type="EMBL" id="JAGIXG020000062">
    <property type="protein sequence ID" value="KAI6778675.1"/>
    <property type="molecule type" value="Genomic_DNA"/>
</dbReference>
<evidence type="ECO:0000313" key="3">
    <source>
        <dbReference type="Proteomes" id="UP001055219"/>
    </source>
</evidence>
<keyword evidence="1" id="KW-0812">Transmembrane</keyword>
<reference evidence="2" key="1">
    <citation type="journal article" date="2021" name="J Fungi (Basel)">
        <title>Genomic and Metabolomic Analyses of the Marine Fungus Emericellopsis cladophorae: Insights into Saltwater Adaptability Mechanisms and Its Biosynthetic Potential.</title>
        <authorList>
            <person name="Goncalves M.F.M."/>
            <person name="Hilario S."/>
            <person name="Van de Peer Y."/>
            <person name="Esteves A.C."/>
            <person name="Alves A."/>
        </authorList>
    </citation>
    <scope>NUCLEOTIDE SEQUENCE</scope>
    <source>
        <strain evidence="2">MUM 19.33</strain>
    </source>
</reference>
<feature type="transmembrane region" description="Helical" evidence="1">
    <location>
        <begin position="144"/>
        <end position="162"/>
    </location>
</feature>
<sequence>MSNEVVQGFSVLNRCLLYTSLVLSPAHFLSGWSSHGTTNLGFLAYNWYNQFVWYSAIQDRQLRALSLLPVHFNMIYAFTYLGGTAAGNLPAGVLLSLGSAGVMVFNTVAAWIAWKDCQPAGFGEYEFFFFGWRTLSPGWHKFTLVWQIFDTLLICSCVILAFKIPLYMQYIRDDHSEHRPNSLRAGLKAISNYKYLAIPCSVLMLVFVWPLILWVELLIRRNHVTSPTDWVSVWLFVAQVGLLVIPSFGGYLLHEPLGFLHRE</sequence>
<dbReference type="AlphaFoldDB" id="A0A9P9XVT4"/>
<feature type="transmembrane region" description="Helical" evidence="1">
    <location>
        <begin position="93"/>
        <end position="114"/>
    </location>
</feature>
<protein>
    <submittedName>
        <fullName evidence="2">Uncharacterized protein</fullName>
    </submittedName>
</protein>
<proteinExistence type="predicted"/>
<feature type="transmembrane region" description="Helical" evidence="1">
    <location>
        <begin position="62"/>
        <end position="81"/>
    </location>
</feature>
<dbReference type="RefSeq" id="XP_051359531.1">
    <property type="nucleotide sequence ID" value="XM_051509444.1"/>
</dbReference>
<feature type="transmembrane region" description="Helical" evidence="1">
    <location>
        <begin position="233"/>
        <end position="253"/>
    </location>
</feature>
<dbReference type="OrthoDB" id="4261061at2759"/>
<accession>A0A9P9XVT4</accession>
<feature type="transmembrane region" description="Helical" evidence="1">
    <location>
        <begin position="193"/>
        <end position="213"/>
    </location>
</feature>
<reference evidence="2" key="2">
    <citation type="submission" date="2022-07" db="EMBL/GenBank/DDBJ databases">
        <authorList>
            <person name="Goncalves M.F.M."/>
            <person name="Hilario S."/>
            <person name="Van De Peer Y."/>
            <person name="Esteves A.C."/>
            <person name="Alves A."/>
        </authorList>
    </citation>
    <scope>NUCLEOTIDE SEQUENCE</scope>
    <source>
        <strain evidence="2">MUM 19.33</strain>
    </source>
</reference>
<dbReference type="Proteomes" id="UP001055219">
    <property type="component" value="Unassembled WGS sequence"/>
</dbReference>
<organism evidence="2 3">
    <name type="scientific">Emericellopsis cladophorae</name>
    <dbReference type="NCBI Taxonomy" id="2686198"/>
    <lineage>
        <taxon>Eukaryota</taxon>
        <taxon>Fungi</taxon>
        <taxon>Dikarya</taxon>
        <taxon>Ascomycota</taxon>
        <taxon>Pezizomycotina</taxon>
        <taxon>Sordariomycetes</taxon>
        <taxon>Hypocreomycetidae</taxon>
        <taxon>Hypocreales</taxon>
        <taxon>Bionectriaceae</taxon>
        <taxon>Emericellopsis</taxon>
    </lineage>
</organism>
<evidence type="ECO:0000256" key="1">
    <source>
        <dbReference type="SAM" id="Phobius"/>
    </source>
</evidence>
<keyword evidence="3" id="KW-1185">Reference proteome</keyword>
<comment type="caution">
    <text evidence="2">The sequence shown here is derived from an EMBL/GenBank/DDBJ whole genome shotgun (WGS) entry which is preliminary data.</text>
</comment>
<dbReference type="GeneID" id="75834090"/>
<evidence type="ECO:0000313" key="2">
    <source>
        <dbReference type="EMBL" id="KAI6778675.1"/>
    </source>
</evidence>
<gene>
    <name evidence="2" type="ORF">J7T54_007616</name>
</gene>
<keyword evidence="1" id="KW-1133">Transmembrane helix</keyword>
<name>A0A9P9XVT4_9HYPO</name>